<feature type="transmembrane region" description="Helical" evidence="7">
    <location>
        <begin position="296"/>
        <end position="313"/>
    </location>
</feature>
<evidence type="ECO:0008006" key="9">
    <source>
        <dbReference type="Google" id="ProtNLM"/>
    </source>
</evidence>
<keyword evidence="6 7" id="KW-0472">Membrane</keyword>
<dbReference type="PRINTS" id="PR00175">
    <property type="entry name" value="NAALASMPORT"/>
</dbReference>
<evidence type="ECO:0000313" key="8">
    <source>
        <dbReference type="EMBL" id="SVB49349.1"/>
    </source>
</evidence>
<feature type="transmembrane region" description="Helical" evidence="7">
    <location>
        <begin position="256"/>
        <end position="276"/>
    </location>
</feature>
<dbReference type="GO" id="GO:0005283">
    <property type="term" value="F:amino acid:sodium symporter activity"/>
    <property type="evidence" value="ECO:0007669"/>
    <property type="project" value="InterPro"/>
</dbReference>
<feature type="transmembrane region" description="Helical" evidence="7">
    <location>
        <begin position="490"/>
        <end position="508"/>
    </location>
</feature>
<feature type="transmembrane region" description="Helical" evidence="7">
    <location>
        <begin position="466"/>
        <end position="484"/>
    </location>
</feature>
<keyword evidence="2" id="KW-0813">Transport</keyword>
<feature type="transmembrane region" description="Helical" evidence="7">
    <location>
        <begin position="345"/>
        <end position="366"/>
    </location>
</feature>
<reference evidence="8" key="1">
    <citation type="submission" date="2018-05" db="EMBL/GenBank/DDBJ databases">
        <authorList>
            <person name="Lanie J.A."/>
            <person name="Ng W.-L."/>
            <person name="Kazmierczak K.M."/>
            <person name="Andrzejewski T.M."/>
            <person name="Davidsen T.M."/>
            <person name="Wayne K.J."/>
            <person name="Tettelin H."/>
            <person name="Glass J.I."/>
            <person name="Rusch D."/>
            <person name="Podicherti R."/>
            <person name="Tsui H.-C.T."/>
            <person name="Winkler M.E."/>
        </authorList>
    </citation>
    <scope>NUCLEOTIDE SEQUENCE</scope>
</reference>
<feature type="transmembrane region" description="Helical" evidence="7">
    <location>
        <begin position="117"/>
        <end position="134"/>
    </location>
</feature>
<accession>A0A382EG55</accession>
<feature type="transmembrane region" description="Helical" evidence="7">
    <location>
        <begin position="427"/>
        <end position="446"/>
    </location>
</feature>
<dbReference type="GO" id="GO:0005886">
    <property type="term" value="C:plasma membrane"/>
    <property type="evidence" value="ECO:0007669"/>
    <property type="project" value="UniProtKB-SubCell"/>
</dbReference>
<evidence type="ECO:0000256" key="6">
    <source>
        <dbReference type="ARBA" id="ARBA00023136"/>
    </source>
</evidence>
<keyword evidence="5 7" id="KW-1133">Transmembrane helix</keyword>
<feature type="transmembrane region" description="Helical" evidence="7">
    <location>
        <begin position="224"/>
        <end position="244"/>
    </location>
</feature>
<dbReference type="NCBIfam" id="TIGR00835">
    <property type="entry name" value="agcS"/>
    <property type="match status" value="1"/>
</dbReference>
<evidence type="ECO:0000256" key="3">
    <source>
        <dbReference type="ARBA" id="ARBA00022475"/>
    </source>
</evidence>
<feature type="transmembrane region" description="Helical" evidence="7">
    <location>
        <begin position="89"/>
        <end position="111"/>
    </location>
</feature>
<keyword evidence="4 7" id="KW-0812">Transmembrane</keyword>
<evidence type="ECO:0000256" key="4">
    <source>
        <dbReference type="ARBA" id="ARBA00022692"/>
    </source>
</evidence>
<sequence>MDRKTAGLIAFSIISLLLYVFGVEFYEAIWSFPTMRAVPLMVLALVGTGVYSTFKLGFPQIKYLRHGINVTRGIYDDPNDDGDLNHFRALTTALSATVGIGNIAGVATAIYYGGPGALFWMWVTAFFGTTLKYAECTLSMQFREMNSLGFTAGGPMYTIENGMGKKWRWLAVAFAAFAIICSFATGNAIQAFTVSDQIYSEVAHIVGTEHFLTLKHSIHDNFEISIQQVVNGLILASLVAMVIIGGIKRIGKVTGYLAPIMAIIYVVAASLILMIHLEKISESIGLIFQMAFNPPATIAGTSGGILLTMLWGIKRGLYSNEAGQGSAAIAHSTAKTKFPVREGAVAMLGPYIDTIIICTLTGLVIICTDSWKHTQYFASITASSSEELLSSIDAGIFQGMELLNSSRLTSFAFKTGFSKFFNFGDKIVTLSVLLFGISTAISWSFYGDRSTGYLFGEKAIVPYRWVFVLFVFLGAIASLEAVWAFGDAALGFMTFPNLIAIIFLSTSLKKMTRDYFSQDHVPNK</sequence>
<dbReference type="InterPro" id="IPR001463">
    <property type="entry name" value="Na/Ala_symport"/>
</dbReference>
<evidence type="ECO:0000256" key="2">
    <source>
        <dbReference type="ARBA" id="ARBA00022448"/>
    </source>
</evidence>
<keyword evidence="3" id="KW-1003">Cell membrane</keyword>
<protein>
    <recommendedName>
        <fullName evidence="9">Amino acid carrier protein</fullName>
    </recommendedName>
</protein>
<dbReference type="EMBL" id="UINC01044210">
    <property type="protein sequence ID" value="SVB49349.1"/>
    <property type="molecule type" value="Genomic_DNA"/>
</dbReference>
<dbReference type="PANTHER" id="PTHR30330">
    <property type="entry name" value="AGSS FAMILY TRANSPORTER, SODIUM-ALANINE"/>
    <property type="match status" value="1"/>
</dbReference>
<evidence type="ECO:0000256" key="1">
    <source>
        <dbReference type="ARBA" id="ARBA00004651"/>
    </source>
</evidence>
<gene>
    <name evidence="8" type="ORF">METZ01_LOCUS202203</name>
</gene>
<dbReference type="AlphaFoldDB" id="A0A382EG55"/>
<dbReference type="Pfam" id="PF01235">
    <property type="entry name" value="Na_Ala_symp"/>
    <property type="match status" value="1"/>
</dbReference>
<comment type="subcellular location">
    <subcellularLocation>
        <location evidence="1">Cell membrane</location>
        <topology evidence="1">Multi-pass membrane protein</topology>
    </subcellularLocation>
</comment>
<dbReference type="PANTHER" id="PTHR30330:SF3">
    <property type="entry name" value="TRANSCRIPTIONAL REGULATOR, LRP FAMILY"/>
    <property type="match status" value="1"/>
</dbReference>
<proteinExistence type="predicted"/>
<feature type="transmembrane region" description="Helical" evidence="7">
    <location>
        <begin position="169"/>
        <end position="189"/>
    </location>
</feature>
<evidence type="ECO:0000256" key="5">
    <source>
        <dbReference type="ARBA" id="ARBA00022989"/>
    </source>
</evidence>
<dbReference type="PROSITE" id="PS00873">
    <property type="entry name" value="NA_ALANINE_SYMP"/>
    <property type="match status" value="1"/>
</dbReference>
<evidence type="ECO:0000256" key="7">
    <source>
        <dbReference type="SAM" id="Phobius"/>
    </source>
</evidence>
<feature type="transmembrane region" description="Helical" evidence="7">
    <location>
        <begin position="38"/>
        <end position="58"/>
    </location>
</feature>
<name>A0A382EG55_9ZZZZ</name>
<organism evidence="8">
    <name type="scientific">marine metagenome</name>
    <dbReference type="NCBI Taxonomy" id="408172"/>
    <lineage>
        <taxon>unclassified sequences</taxon>
        <taxon>metagenomes</taxon>
        <taxon>ecological metagenomes</taxon>
    </lineage>
</organism>